<evidence type="ECO:0000313" key="2">
    <source>
        <dbReference type="EMBL" id="PZR05944.1"/>
    </source>
</evidence>
<sequence>MTALVPFLLLAFPSVELEGFPHVQQKPDFCGEADVEMALRRLGRQVTQDDVFNVSGLDPLKGRGVHADELARAMKALGLETGQVWYRIDPKKAASQLEAQWAALHRDLVAGHPSIVCMHYDASPNTTEHFRLVTGYDARTDEVVYEEPADGTQQRMKRGEFLSLMTFKPASDRWTVIRLRVEPSGDAPLLPELVSPTPAELVQHVMTLTRPEGFTMVWEPPFLVIGNEAPDKVKSRGRDVVRWTRDLLLKDFFARAPTHIEEVWVFKDATTYERYSRSLFATVPTTPYGFYLSSRNAMVMNIKPGYGTLTHELVHPFMHENWPDGPAWLNEGLGSLFEQPAERDGHFVGNVNWRLPAVQAAIREKSVPKISALINTTADQFYDDDSGVHYAMARYLCYWLQERGELVRFVQLAQQKKDAAAALEAVLGGKPDAFQKEWETFVLGLKRRRS</sequence>
<comment type="caution">
    <text evidence="2">The sequence shown here is derived from an EMBL/GenBank/DDBJ whole genome shotgun (WGS) entry which is preliminary data.</text>
</comment>
<dbReference type="SUPFAM" id="SSF54001">
    <property type="entry name" value="Cysteine proteinases"/>
    <property type="match status" value="1"/>
</dbReference>
<dbReference type="Pfam" id="PF13529">
    <property type="entry name" value="Peptidase_C39_2"/>
    <property type="match status" value="1"/>
</dbReference>
<evidence type="ECO:0000259" key="1">
    <source>
        <dbReference type="Pfam" id="PF13529"/>
    </source>
</evidence>
<accession>A0A2W5URV1</accession>
<dbReference type="Proteomes" id="UP000249061">
    <property type="component" value="Unassembled WGS sequence"/>
</dbReference>
<reference evidence="2 3" key="1">
    <citation type="submission" date="2017-08" db="EMBL/GenBank/DDBJ databases">
        <title>Infants hospitalized years apart are colonized by the same room-sourced microbial strains.</title>
        <authorList>
            <person name="Brooks B."/>
            <person name="Olm M.R."/>
            <person name="Firek B.A."/>
            <person name="Baker R."/>
            <person name="Thomas B.C."/>
            <person name="Morowitz M.J."/>
            <person name="Banfield J.F."/>
        </authorList>
    </citation>
    <scope>NUCLEOTIDE SEQUENCE [LARGE SCALE GENOMIC DNA]</scope>
    <source>
        <strain evidence="2">S2_003_000_R2_14</strain>
    </source>
</reference>
<dbReference type="InterPro" id="IPR038765">
    <property type="entry name" value="Papain-like_cys_pep_sf"/>
</dbReference>
<protein>
    <recommendedName>
        <fullName evidence="1">Peptidase C39-like domain-containing protein</fullName>
    </recommendedName>
</protein>
<proteinExistence type="predicted"/>
<dbReference type="EMBL" id="QFQP01000041">
    <property type="protein sequence ID" value="PZR05944.1"/>
    <property type="molecule type" value="Genomic_DNA"/>
</dbReference>
<feature type="domain" description="Peptidase C39-like" evidence="1">
    <location>
        <begin position="20"/>
        <end position="149"/>
    </location>
</feature>
<organism evidence="2 3">
    <name type="scientific">Archangium gephyra</name>
    <dbReference type="NCBI Taxonomy" id="48"/>
    <lineage>
        <taxon>Bacteria</taxon>
        <taxon>Pseudomonadati</taxon>
        <taxon>Myxococcota</taxon>
        <taxon>Myxococcia</taxon>
        <taxon>Myxococcales</taxon>
        <taxon>Cystobacterineae</taxon>
        <taxon>Archangiaceae</taxon>
        <taxon>Archangium</taxon>
    </lineage>
</organism>
<dbReference type="InterPro" id="IPR039564">
    <property type="entry name" value="Peptidase_C39-like"/>
</dbReference>
<name>A0A2W5URV1_9BACT</name>
<dbReference type="AlphaFoldDB" id="A0A2W5URV1"/>
<gene>
    <name evidence="2" type="ORF">DI536_31275</name>
</gene>
<dbReference type="Gene3D" id="3.90.70.10">
    <property type="entry name" value="Cysteine proteinases"/>
    <property type="match status" value="1"/>
</dbReference>
<evidence type="ECO:0000313" key="3">
    <source>
        <dbReference type="Proteomes" id="UP000249061"/>
    </source>
</evidence>